<feature type="region of interest" description="Disordered" evidence="1">
    <location>
        <begin position="32"/>
        <end position="54"/>
    </location>
</feature>
<evidence type="ECO:0000313" key="3">
    <source>
        <dbReference type="Proteomes" id="UP000676336"/>
    </source>
</evidence>
<gene>
    <name evidence="2" type="ORF">SMN809_LOCUS53666</name>
</gene>
<accession>A0A8S3CU84</accession>
<evidence type="ECO:0000256" key="1">
    <source>
        <dbReference type="SAM" id="MobiDB-lite"/>
    </source>
</evidence>
<dbReference type="EMBL" id="CAJOBI010185240">
    <property type="protein sequence ID" value="CAF4941331.1"/>
    <property type="molecule type" value="Genomic_DNA"/>
</dbReference>
<dbReference type="Proteomes" id="UP000676336">
    <property type="component" value="Unassembled WGS sequence"/>
</dbReference>
<evidence type="ECO:0000313" key="2">
    <source>
        <dbReference type="EMBL" id="CAF4941331.1"/>
    </source>
</evidence>
<comment type="caution">
    <text evidence="2">The sequence shown here is derived from an EMBL/GenBank/DDBJ whole genome shotgun (WGS) entry which is preliminary data.</text>
</comment>
<feature type="non-terminal residue" evidence="2">
    <location>
        <position position="1"/>
    </location>
</feature>
<organism evidence="2 3">
    <name type="scientific">Rotaria magnacalcarata</name>
    <dbReference type="NCBI Taxonomy" id="392030"/>
    <lineage>
        <taxon>Eukaryota</taxon>
        <taxon>Metazoa</taxon>
        <taxon>Spiralia</taxon>
        <taxon>Gnathifera</taxon>
        <taxon>Rotifera</taxon>
        <taxon>Eurotatoria</taxon>
        <taxon>Bdelloidea</taxon>
        <taxon>Philodinida</taxon>
        <taxon>Philodinidae</taxon>
        <taxon>Rotaria</taxon>
    </lineage>
</organism>
<sequence>HYDPTASYYTDAATAAAIDSYTSSAGTYSPYMVHHHHSPPSSGSATTSSPSIKPERAAAAVALQSALNLPTPMN</sequence>
<feature type="compositionally biased region" description="Low complexity" evidence="1">
    <location>
        <begin position="39"/>
        <end position="54"/>
    </location>
</feature>
<name>A0A8S3CU84_9BILA</name>
<proteinExistence type="predicted"/>
<reference evidence="2" key="1">
    <citation type="submission" date="2021-02" db="EMBL/GenBank/DDBJ databases">
        <authorList>
            <person name="Nowell W R."/>
        </authorList>
    </citation>
    <scope>NUCLEOTIDE SEQUENCE</scope>
</reference>
<dbReference type="AlphaFoldDB" id="A0A8S3CU84"/>
<feature type="non-terminal residue" evidence="2">
    <location>
        <position position="74"/>
    </location>
</feature>
<protein>
    <submittedName>
        <fullName evidence="2">Uncharacterized protein</fullName>
    </submittedName>
</protein>